<protein>
    <submittedName>
        <fullName evidence="1">Uncharacterized protein</fullName>
    </submittedName>
</protein>
<organism evidence="1">
    <name type="scientific">uncultured Caudovirales phage</name>
    <dbReference type="NCBI Taxonomy" id="2100421"/>
    <lineage>
        <taxon>Viruses</taxon>
        <taxon>Duplodnaviria</taxon>
        <taxon>Heunggongvirae</taxon>
        <taxon>Uroviricota</taxon>
        <taxon>Caudoviricetes</taxon>
        <taxon>Peduoviridae</taxon>
        <taxon>Maltschvirus</taxon>
        <taxon>Maltschvirus maltsch</taxon>
    </lineage>
</organism>
<sequence length="121" mass="13573">MFRNYKSILDIPPEVFIELYNKHNLKPTNSFIEVRGDKCDGIGVVLYDMGIRSPDVNSWYTTAENAFGMDISEIAHWGSGFDDALLGKPLFDSSEPYEKHGHSVGRAVRHLYVPAVVVVAE</sequence>
<evidence type="ECO:0000313" key="1">
    <source>
        <dbReference type="EMBL" id="CAB4127058.1"/>
    </source>
</evidence>
<accession>A0A6J5KX51</accession>
<name>A0A6J5KX51_9CAUD</name>
<reference evidence="1" key="1">
    <citation type="submission" date="2020-04" db="EMBL/GenBank/DDBJ databases">
        <authorList>
            <person name="Chiriac C."/>
            <person name="Salcher M."/>
            <person name="Ghai R."/>
            <person name="Kavagutti S V."/>
        </authorList>
    </citation>
    <scope>NUCLEOTIDE SEQUENCE</scope>
</reference>
<gene>
    <name evidence="1" type="ORF">UFOVP75_58</name>
</gene>
<dbReference type="EMBL" id="LR796209">
    <property type="protein sequence ID" value="CAB4127058.1"/>
    <property type="molecule type" value="Genomic_DNA"/>
</dbReference>
<proteinExistence type="predicted"/>